<comment type="caution">
    <text evidence="2">The sequence shown here is derived from an EMBL/GenBank/DDBJ whole genome shotgun (WGS) entry which is preliminary data.</text>
</comment>
<dbReference type="PANTHER" id="PTHR48079:SF6">
    <property type="entry name" value="NAD(P)-BINDING DOMAIN-CONTAINING PROTEIN-RELATED"/>
    <property type="match status" value="1"/>
</dbReference>
<dbReference type="Gene3D" id="3.40.50.720">
    <property type="entry name" value="NAD(P)-binding Rossmann-like Domain"/>
    <property type="match status" value="1"/>
</dbReference>
<dbReference type="InParanoid" id="A0A024G4X1"/>
<sequence length="364" mass="40372">MLDGNCTGTLGATTSKKKKSRLRQSPMQLRELKHPGTAFSLKDNAQSVHNAYANVTNIHNNERQEARHGSPAIAPRVSSSYLSSSHGMIRNSTLHSDHNSEVVCRRENKSTSFVNGRASQRADAFVAQPQHLYRKMNGHANNGSTNMTETMYPSVWKHLRFRKKMVPLASSADVKPICVTAELLEKGYRVRGTLQSSSDDISGILRLPLSKNFSVVETSLLTPEACDLAVQGCDFVIHTGTPTSCSVRDPVSEQQSNALYHSHDVKFHPSLCKSKSETPMADTVTPDSIINDSCWNIVSSLDRNPHFLSLKLAEEAAWQLVDQLPRECRIDLVTINVRDESDNLEKLVLTLYSPSARDTVWSIS</sequence>
<keyword evidence="3" id="KW-1185">Reference proteome</keyword>
<dbReference type="InterPro" id="IPR036291">
    <property type="entry name" value="NAD(P)-bd_dom_sf"/>
</dbReference>
<evidence type="ECO:0000313" key="3">
    <source>
        <dbReference type="Proteomes" id="UP000053237"/>
    </source>
</evidence>
<dbReference type="GO" id="GO:0005737">
    <property type="term" value="C:cytoplasm"/>
    <property type="evidence" value="ECO:0007669"/>
    <property type="project" value="TreeGrafter"/>
</dbReference>
<reference evidence="2 3" key="1">
    <citation type="submission" date="2012-05" db="EMBL/GenBank/DDBJ databases">
        <title>Recombination and specialization in a pathogen metapopulation.</title>
        <authorList>
            <person name="Gardiner A."/>
            <person name="Kemen E."/>
            <person name="Schultz-Larsen T."/>
            <person name="MacLean D."/>
            <person name="Van Oosterhout C."/>
            <person name="Jones J.D.G."/>
        </authorList>
    </citation>
    <scope>NUCLEOTIDE SEQUENCE [LARGE SCALE GENOMIC DNA]</scope>
    <source>
        <strain evidence="2 3">Ac Nc2</strain>
    </source>
</reference>
<evidence type="ECO:0000313" key="2">
    <source>
        <dbReference type="EMBL" id="CCI41806.1"/>
    </source>
</evidence>
<dbReference type="STRING" id="65357.A0A024G4X1"/>
<proteinExistence type="predicted"/>
<evidence type="ECO:0000256" key="1">
    <source>
        <dbReference type="SAM" id="MobiDB-lite"/>
    </source>
</evidence>
<accession>A0A024G4X1</accession>
<organism evidence="2 3">
    <name type="scientific">Albugo candida</name>
    <dbReference type="NCBI Taxonomy" id="65357"/>
    <lineage>
        <taxon>Eukaryota</taxon>
        <taxon>Sar</taxon>
        <taxon>Stramenopiles</taxon>
        <taxon>Oomycota</taxon>
        <taxon>Peronosporomycetes</taxon>
        <taxon>Albuginales</taxon>
        <taxon>Albuginaceae</taxon>
        <taxon>Albugo</taxon>
    </lineage>
</organism>
<feature type="region of interest" description="Disordered" evidence="1">
    <location>
        <begin position="60"/>
        <end position="79"/>
    </location>
</feature>
<evidence type="ECO:0008006" key="4">
    <source>
        <dbReference type="Google" id="ProtNLM"/>
    </source>
</evidence>
<dbReference type="GO" id="GO:0004029">
    <property type="term" value="F:aldehyde dehydrogenase (NAD+) activity"/>
    <property type="evidence" value="ECO:0007669"/>
    <property type="project" value="TreeGrafter"/>
</dbReference>
<dbReference type="Proteomes" id="UP000053237">
    <property type="component" value="Unassembled WGS sequence"/>
</dbReference>
<feature type="compositionally biased region" description="Polar residues" evidence="1">
    <location>
        <begin position="1"/>
        <end position="14"/>
    </location>
</feature>
<dbReference type="OrthoDB" id="2735536at2759"/>
<dbReference type="AlphaFoldDB" id="A0A024G4X1"/>
<protein>
    <recommendedName>
        <fullName evidence="4">NAD(P)-binding domain-containing protein</fullName>
    </recommendedName>
</protein>
<dbReference type="SUPFAM" id="SSF51735">
    <property type="entry name" value="NAD(P)-binding Rossmann-fold domains"/>
    <property type="match status" value="1"/>
</dbReference>
<dbReference type="PANTHER" id="PTHR48079">
    <property type="entry name" value="PROTEIN YEEZ"/>
    <property type="match status" value="1"/>
</dbReference>
<name>A0A024G4X1_9STRA</name>
<feature type="region of interest" description="Disordered" evidence="1">
    <location>
        <begin position="1"/>
        <end position="24"/>
    </location>
</feature>
<gene>
    <name evidence="2" type="ORF">BN9_025900</name>
</gene>
<dbReference type="InterPro" id="IPR051783">
    <property type="entry name" value="NAD(P)-dependent_oxidoreduct"/>
</dbReference>
<dbReference type="EMBL" id="CAIX01000024">
    <property type="protein sequence ID" value="CCI41806.1"/>
    <property type="molecule type" value="Genomic_DNA"/>
</dbReference>